<comment type="caution">
    <text evidence="1">The sequence shown here is derived from an EMBL/GenBank/DDBJ whole genome shotgun (WGS) entry which is preliminary data.</text>
</comment>
<organism evidence="1 2">
    <name type="scientific">Isoalcanivorax beigongshangi</name>
    <dbReference type="NCBI Taxonomy" id="3238810"/>
    <lineage>
        <taxon>Bacteria</taxon>
        <taxon>Pseudomonadati</taxon>
        <taxon>Pseudomonadota</taxon>
        <taxon>Gammaproteobacteria</taxon>
        <taxon>Oceanospirillales</taxon>
        <taxon>Alcanivoracaceae</taxon>
        <taxon>Isoalcanivorax</taxon>
    </lineage>
</organism>
<evidence type="ECO:0000313" key="1">
    <source>
        <dbReference type="EMBL" id="MEY1662771.1"/>
    </source>
</evidence>
<dbReference type="EMBL" id="JBGCUO010000001">
    <property type="protein sequence ID" value="MEY1662771.1"/>
    <property type="molecule type" value="Genomic_DNA"/>
</dbReference>
<accession>A0ABV4AL69</accession>
<name>A0ABV4AL69_9GAMM</name>
<keyword evidence="2" id="KW-1185">Reference proteome</keyword>
<proteinExistence type="predicted"/>
<dbReference type="InterPro" id="IPR007358">
    <property type="entry name" value="Nucleoid_associated_NdpA"/>
</dbReference>
<dbReference type="Pfam" id="PF04245">
    <property type="entry name" value="NA37"/>
    <property type="match status" value="1"/>
</dbReference>
<evidence type="ECO:0000313" key="2">
    <source>
        <dbReference type="Proteomes" id="UP001562065"/>
    </source>
</evidence>
<dbReference type="Proteomes" id="UP001562065">
    <property type="component" value="Unassembled WGS sequence"/>
</dbReference>
<sequence>MGLLTPVVLNKKIMQGVALLMTFTFDNLNFHRIILHNVYKPNDEGRVDPFPSRVLTQLAGAGLDKLQQRISSVLGNGSHSLQMDIAQDGAASCFHCATRLLTDDDASFIKNSVEIAELHTTAHTSKSWPGGTLVIIDGTAGAANKRCLFIIKAEQQAGFVGKEEGDKVVMDYLDNLILTPQAKLYKVGAFVEMSRESVGNEIRITDDFEAYVFDSNIQAKDDRKAARYFYSGFLGLRIPENSEQRTRDFFEYTKNFINDSDLSTESKVDLQQALHTYLKTDQSNTIQTSGFADQFMEEELRDDYAAYMESKNFPTNAIVKDNSLIKRRLQHRKMNFSSSVKLTAPADTFEEMVQVIDVTDEHTTLRIQGKLTEQE</sequence>
<dbReference type="RefSeq" id="WP_369455997.1">
    <property type="nucleotide sequence ID" value="NZ_JBGCUO010000001.1"/>
</dbReference>
<reference evidence="1 2" key="1">
    <citation type="submission" date="2024-07" db="EMBL/GenBank/DDBJ databases">
        <authorList>
            <person name="Ren Q."/>
        </authorList>
    </citation>
    <scope>NUCLEOTIDE SEQUENCE [LARGE SCALE GENOMIC DNA]</scope>
    <source>
        <strain evidence="1 2">REN37</strain>
    </source>
</reference>
<gene>
    <name evidence="1" type="ORF">AB5I84_11475</name>
</gene>
<protein>
    <submittedName>
        <fullName evidence="1">Nucleoid-associated protein</fullName>
    </submittedName>
</protein>